<dbReference type="EMBL" id="PIYS01000005">
    <property type="protein sequence ID" value="PKF72154.1"/>
    <property type="molecule type" value="Genomic_DNA"/>
</dbReference>
<gene>
    <name evidence="2" type="ORF">CW360_04995</name>
</gene>
<feature type="compositionally biased region" description="Pro residues" evidence="1">
    <location>
        <begin position="66"/>
        <end position="78"/>
    </location>
</feature>
<evidence type="ECO:0000256" key="1">
    <source>
        <dbReference type="SAM" id="MobiDB-lite"/>
    </source>
</evidence>
<evidence type="ECO:0000313" key="2">
    <source>
        <dbReference type="EMBL" id="PKF72154.1"/>
    </source>
</evidence>
<name>A0A2I0CSN4_9PSED</name>
<sequence>MELNKAVLDCMQTLRRRLRAETGEDIRLSHSDALPRMLQACHASRSTETRALGRQLAQLSGHSLPVEPPSRPSSPPPASSTALPPSGTTVRIYRGQRVYA</sequence>
<reference evidence="3" key="1">
    <citation type="submission" date="2017-12" db="EMBL/GenBank/DDBJ databases">
        <authorList>
            <person name="Yu X.-Y."/>
        </authorList>
    </citation>
    <scope>NUCLEOTIDE SEQUENCE [LARGE SCALE GENOMIC DNA]</scope>
    <source>
        <strain evidence="3">ZYSR67-Z</strain>
    </source>
</reference>
<organism evidence="2 3">
    <name type="scientific">Pseudomonas fluvialis</name>
    <dbReference type="NCBI Taxonomy" id="1793966"/>
    <lineage>
        <taxon>Bacteria</taxon>
        <taxon>Pseudomonadati</taxon>
        <taxon>Pseudomonadota</taxon>
        <taxon>Gammaproteobacteria</taxon>
        <taxon>Pseudomonadales</taxon>
        <taxon>Pseudomonadaceae</taxon>
        <taxon>Pseudomonas</taxon>
    </lineage>
</organism>
<evidence type="ECO:0000313" key="3">
    <source>
        <dbReference type="Proteomes" id="UP000242861"/>
    </source>
</evidence>
<dbReference type="RefSeq" id="WP_101192944.1">
    <property type="nucleotide sequence ID" value="NZ_JAYRKZ010000004.1"/>
</dbReference>
<accession>A0A2I0CSN4</accession>
<comment type="caution">
    <text evidence="2">The sequence shown here is derived from an EMBL/GenBank/DDBJ whole genome shotgun (WGS) entry which is preliminary data.</text>
</comment>
<protein>
    <submittedName>
        <fullName evidence="2">Uncharacterized protein</fullName>
    </submittedName>
</protein>
<proteinExistence type="predicted"/>
<feature type="region of interest" description="Disordered" evidence="1">
    <location>
        <begin position="61"/>
        <end position="91"/>
    </location>
</feature>
<dbReference type="AlphaFoldDB" id="A0A2I0CSN4"/>
<dbReference type="Proteomes" id="UP000242861">
    <property type="component" value="Unassembled WGS sequence"/>
</dbReference>